<protein>
    <submittedName>
        <fullName evidence="1">Uncharacterized protein</fullName>
    </submittedName>
</protein>
<name>A0A2U1BEH7_9FIRM</name>
<dbReference type="RefSeq" id="WP_129868830.1">
    <property type="nucleotide sequence ID" value="NZ_CP011524.1"/>
</dbReference>
<dbReference type="GeneID" id="93229121"/>
<dbReference type="OrthoDB" id="1921457at2"/>
<evidence type="ECO:0000313" key="2">
    <source>
        <dbReference type="Proteomes" id="UP000245778"/>
    </source>
</evidence>
<accession>A0A2U1BEH7</accession>
<dbReference type="Proteomes" id="UP000245778">
    <property type="component" value="Unassembled WGS sequence"/>
</dbReference>
<proteinExistence type="predicted"/>
<reference evidence="1 2" key="1">
    <citation type="submission" date="2018-04" db="EMBL/GenBank/DDBJ databases">
        <title>Genomic Encyclopedia of Type Strains, Phase IV (KMG-IV): sequencing the most valuable type-strain genomes for metagenomic binning, comparative biology and taxonomic classification.</title>
        <authorList>
            <person name="Goeker M."/>
        </authorList>
    </citation>
    <scope>NUCLEOTIDE SEQUENCE [LARGE SCALE GENOMIC DNA]</scope>
    <source>
        <strain evidence="1 2">DSM 26588</strain>
    </source>
</reference>
<comment type="caution">
    <text evidence="1">The sequence shown here is derived from an EMBL/GenBank/DDBJ whole genome shotgun (WGS) entry which is preliminary data.</text>
</comment>
<gene>
    <name evidence="1" type="ORF">C7373_11165</name>
</gene>
<dbReference type="AlphaFoldDB" id="A0A2U1BEH7"/>
<sequence length="150" mass="16458">MDMFPHVVTVYNTETTELPENDFEPSMVNHITILRGVLLDASKGSNVTKSGLEGADAVTLYIPVSVEAVDGVTGAAKRYIGPIEFWRTEDKSALWTLSVGRNCFFVKGEAVHPDWTVQTIEAASDDVYDVTKVDFKNFGGDMSHWEVGGV</sequence>
<evidence type="ECO:0000313" key="1">
    <source>
        <dbReference type="EMBL" id="PVY47062.1"/>
    </source>
</evidence>
<organism evidence="1 2">
    <name type="scientific">Intestinimonas butyriciproducens</name>
    <dbReference type="NCBI Taxonomy" id="1297617"/>
    <lineage>
        <taxon>Bacteria</taxon>
        <taxon>Bacillati</taxon>
        <taxon>Bacillota</taxon>
        <taxon>Clostridia</taxon>
        <taxon>Eubacteriales</taxon>
        <taxon>Intestinimonas</taxon>
    </lineage>
</organism>
<dbReference type="EMBL" id="QEKK01000011">
    <property type="protein sequence ID" value="PVY47062.1"/>
    <property type="molecule type" value="Genomic_DNA"/>
</dbReference>